<proteinExistence type="predicted"/>
<organism evidence="6 7">
    <name type="scientific">Rubus argutus</name>
    <name type="common">Southern blackberry</name>
    <dbReference type="NCBI Taxonomy" id="59490"/>
    <lineage>
        <taxon>Eukaryota</taxon>
        <taxon>Viridiplantae</taxon>
        <taxon>Streptophyta</taxon>
        <taxon>Embryophyta</taxon>
        <taxon>Tracheophyta</taxon>
        <taxon>Spermatophyta</taxon>
        <taxon>Magnoliopsida</taxon>
        <taxon>eudicotyledons</taxon>
        <taxon>Gunneridae</taxon>
        <taxon>Pentapetalae</taxon>
        <taxon>rosids</taxon>
        <taxon>fabids</taxon>
        <taxon>Rosales</taxon>
        <taxon>Rosaceae</taxon>
        <taxon>Rosoideae</taxon>
        <taxon>Rosoideae incertae sedis</taxon>
        <taxon>Rubus</taxon>
    </lineage>
</organism>
<reference evidence="6 7" key="1">
    <citation type="journal article" date="2023" name="G3 (Bethesda)">
        <title>A chromosome-length genome assembly and annotation of blackberry (Rubus argutus, cv. 'Hillquist').</title>
        <authorList>
            <person name="Bruna T."/>
            <person name="Aryal R."/>
            <person name="Dudchenko O."/>
            <person name="Sargent D.J."/>
            <person name="Mead D."/>
            <person name="Buti M."/>
            <person name="Cavallini A."/>
            <person name="Hytonen T."/>
            <person name="Andres J."/>
            <person name="Pham M."/>
            <person name="Weisz D."/>
            <person name="Mascagni F."/>
            <person name="Usai G."/>
            <person name="Natali L."/>
            <person name="Bassil N."/>
            <person name="Fernandez G.E."/>
            <person name="Lomsadze A."/>
            <person name="Armour M."/>
            <person name="Olukolu B."/>
            <person name="Poorten T."/>
            <person name="Britton C."/>
            <person name="Davik J."/>
            <person name="Ashrafi H."/>
            <person name="Aiden E.L."/>
            <person name="Borodovsky M."/>
            <person name="Worthington M."/>
        </authorList>
    </citation>
    <scope>NUCLEOTIDE SEQUENCE [LARGE SCALE GENOMIC DNA]</scope>
    <source>
        <strain evidence="6">PI 553951</strain>
    </source>
</reference>
<evidence type="ECO:0000256" key="4">
    <source>
        <dbReference type="ARBA" id="ARBA00023242"/>
    </source>
</evidence>
<comment type="subcellular location">
    <subcellularLocation>
        <location evidence="1">Nucleus</location>
    </subcellularLocation>
</comment>
<dbReference type="InterPro" id="IPR011598">
    <property type="entry name" value="bHLH_dom"/>
</dbReference>
<dbReference type="EMBL" id="JBEDUW010000002">
    <property type="protein sequence ID" value="KAK9941705.1"/>
    <property type="molecule type" value="Genomic_DNA"/>
</dbReference>
<dbReference type="PANTHER" id="PTHR45959:SF25">
    <property type="entry name" value="BASIC HELIX LOOP HELIX (BHLH) DNA-BINDING FAMILY PROTEIN"/>
    <property type="match status" value="1"/>
</dbReference>
<keyword evidence="4" id="KW-0539">Nucleus</keyword>
<dbReference type="PANTHER" id="PTHR45959">
    <property type="entry name" value="BHLH TRANSCRIPTION FACTOR"/>
    <property type="match status" value="1"/>
</dbReference>
<evidence type="ECO:0000256" key="1">
    <source>
        <dbReference type="ARBA" id="ARBA00004123"/>
    </source>
</evidence>
<protein>
    <recommendedName>
        <fullName evidence="5">BHLH domain-containing protein</fullName>
    </recommendedName>
</protein>
<dbReference type="InterPro" id="IPR052610">
    <property type="entry name" value="bHLH_transcription_regulator"/>
</dbReference>
<sequence length="160" mass="18534">MEDPFFINQWHMNSLDEAQPVREQRGSAQTTRLSQLKITLLQKGRGERSSVNGFIALSAMVPGLRRWDKASVLGDSIKYIKQLQEKVNVLEEQTRAKNMESVVFVRKSQLIENGDKYTSSNESNSNGSFEETLPEIEARFCDNNVLIRVHCEKEKEWWRK</sequence>
<evidence type="ECO:0000256" key="3">
    <source>
        <dbReference type="ARBA" id="ARBA00023163"/>
    </source>
</evidence>
<gene>
    <name evidence="6" type="ORF">M0R45_007401</name>
</gene>
<evidence type="ECO:0000313" key="6">
    <source>
        <dbReference type="EMBL" id="KAK9941705.1"/>
    </source>
</evidence>
<dbReference type="AlphaFoldDB" id="A0AAW1XY70"/>
<accession>A0AAW1XY70</accession>
<feature type="domain" description="BHLH" evidence="5">
    <location>
        <begin position="39"/>
        <end position="89"/>
    </location>
</feature>
<dbReference type="Proteomes" id="UP001457282">
    <property type="component" value="Unassembled WGS sequence"/>
</dbReference>
<dbReference type="InterPro" id="IPR036638">
    <property type="entry name" value="HLH_DNA-bd_sf"/>
</dbReference>
<keyword evidence="3" id="KW-0804">Transcription</keyword>
<evidence type="ECO:0000313" key="7">
    <source>
        <dbReference type="Proteomes" id="UP001457282"/>
    </source>
</evidence>
<evidence type="ECO:0000259" key="5">
    <source>
        <dbReference type="SMART" id="SM00353"/>
    </source>
</evidence>
<dbReference type="Gene3D" id="4.10.280.10">
    <property type="entry name" value="Helix-loop-helix DNA-binding domain"/>
    <property type="match status" value="1"/>
</dbReference>
<keyword evidence="2" id="KW-0805">Transcription regulation</keyword>
<dbReference type="GO" id="GO:0046983">
    <property type="term" value="F:protein dimerization activity"/>
    <property type="evidence" value="ECO:0007669"/>
    <property type="project" value="InterPro"/>
</dbReference>
<keyword evidence="7" id="KW-1185">Reference proteome</keyword>
<comment type="caution">
    <text evidence="6">The sequence shown here is derived from an EMBL/GenBank/DDBJ whole genome shotgun (WGS) entry which is preliminary data.</text>
</comment>
<dbReference type="SUPFAM" id="SSF47459">
    <property type="entry name" value="HLH, helix-loop-helix DNA-binding domain"/>
    <property type="match status" value="1"/>
</dbReference>
<dbReference type="GO" id="GO:0005634">
    <property type="term" value="C:nucleus"/>
    <property type="evidence" value="ECO:0007669"/>
    <property type="project" value="UniProtKB-SubCell"/>
</dbReference>
<name>A0AAW1XY70_RUBAR</name>
<dbReference type="SMART" id="SM00353">
    <property type="entry name" value="HLH"/>
    <property type="match status" value="1"/>
</dbReference>
<evidence type="ECO:0000256" key="2">
    <source>
        <dbReference type="ARBA" id="ARBA00023015"/>
    </source>
</evidence>